<dbReference type="Proteomes" id="UP000266441">
    <property type="component" value="Unassembled WGS sequence"/>
</dbReference>
<dbReference type="SUPFAM" id="SSF49785">
    <property type="entry name" value="Galactose-binding domain-like"/>
    <property type="match status" value="1"/>
</dbReference>
<dbReference type="InterPro" id="IPR053161">
    <property type="entry name" value="Ulvan_degrading_GH"/>
</dbReference>
<evidence type="ECO:0000313" key="2">
    <source>
        <dbReference type="Proteomes" id="UP000266441"/>
    </source>
</evidence>
<evidence type="ECO:0000313" key="1">
    <source>
        <dbReference type="EMBL" id="RIH63087.1"/>
    </source>
</evidence>
<dbReference type="Gene3D" id="2.60.120.260">
    <property type="entry name" value="Galactose-binding domain-like"/>
    <property type="match status" value="1"/>
</dbReference>
<protein>
    <recommendedName>
        <fullName evidence="3">Glycoside hydrolase</fullName>
    </recommendedName>
</protein>
<reference evidence="1 2" key="1">
    <citation type="journal article" date="2015" name="Int. J. Syst. Evol. Microbiol.">
        <title>Mariniphaga sediminis sp. nov., isolated from coastal sediment.</title>
        <authorList>
            <person name="Wang F.Q."/>
            <person name="Shen Q.Y."/>
            <person name="Chen G.J."/>
            <person name="Du Z.J."/>
        </authorList>
    </citation>
    <scope>NUCLEOTIDE SEQUENCE [LARGE SCALE GENOMIC DNA]</scope>
    <source>
        <strain evidence="1 2">SY21</strain>
    </source>
</reference>
<organism evidence="1 2">
    <name type="scientific">Mariniphaga sediminis</name>
    <dbReference type="NCBI Taxonomy" id="1628158"/>
    <lineage>
        <taxon>Bacteria</taxon>
        <taxon>Pseudomonadati</taxon>
        <taxon>Bacteroidota</taxon>
        <taxon>Bacteroidia</taxon>
        <taxon>Marinilabiliales</taxon>
        <taxon>Prolixibacteraceae</taxon>
        <taxon>Mariniphaga</taxon>
    </lineage>
</organism>
<dbReference type="PANTHER" id="PTHR36848:SF2">
    <property type="entry name" value="SECRETED PROTEIN"/>
    <property type="match status" value="1"/>
</dbReference>
<dbReference type="PANTHER" id="PTHR36848">
    <property type="entry name" value="DNA-BINDING PROTEIN (PUTATIVE SECRETED PROTEIN)-RELATED"/>
    <property type="match status" value="1"/>
</dbReference>
<sequence length="873" mass="99206">MNIKPFLLLPVFFLFFTCCQTESVSWPEPTSEVKPWTRWWWPGNAVDRENIRRELKEMAKAGIGGVEITSIYGVKGEEDRFIEYLTPEFSDMVQFTIEEAHKLGMGVDLPPGSGWRCGGPFVPEEKGLWSLKMHRFDLKAGETWEMPEGIENAAALSFVNERGEATVLAPEESFAVPEAGRIYVAERIKNHDKVKRASDGGKGWAIDTFNEEITGWYLNEFWKRLGIDEGLLRCFFHDSFEYSGDFTTHFTEEFEKRRGYNLAKYLHILAGDCEDSDLIARVKSDYRQTLSDLVLESFIQPMTDWTHSHRSLNRNQAHGSPGNILDLYAACDIPETEIFRTVEPGTANIFVNKFASSSAHVTGQKLVSSESFTWLNDHWTVTTSEMMRATNRFFLAGVNHIFFHGTCYSPDDAEWPGWLFYASTQMNNRNPLWREMPALFKYIERSQSILQQTNPKSDLLVYWPYYDVTASEGRLFNNLNIDKGDNAGWFSDTPFAKTVKSLSDFGYTFDYISDKQLGNCQMLNGRIVTEGKAEYKVVVVPPVKYIPTGTMKKLVDFMAGGGKVFFDESLPESVPGMLHFEEREKQLNEIKAGIESVKQVGNVTGLLAKANVPGEKSLVEKGFHFLKVEKDGEEWYWILNAGMNELDEWVELNARAKSYLLYFPETGEMAQAENEGNSVHLQLEPERAVFVRCTAKKVNVPAYNYFDRNKESREIKGMWKITFVEGGPVFPGDISMEELVSWTELGDSETSRFAGTANYSVEFEWNESATSGLLDLGNVKNCARVRLNGNDYGTLLGPSFKIDVDNLQQGKNLLEVEVTNVAANRIRDLDKRGVDWKKFYDINFVNIDYKPFDAAAWEVKEAGLQGPVLLTGQ</sequence>
<gene>
    <name evidence="1" type="ORF">D1164_21510</name>
</gene>
<keyword evidence="2" id="KW-1185">Reference proteome</keyword>
<name>A0A399CUA7_9BACT</name>
<dbReference type="InterPro" id="IPR029062">
    <property type="entry name" value="Class_I_gatase-like"/>
</dbReference>
<dbReference type="EMBL" id="QWET01000026">
    <property type="protein sequence ID" value="RIH63087.1"/>
    <property type="molecule type" value="Genomic_DNA"/>
</dbReference>
<dbReference type="RefSeq" id="WP_119351971.1">
    <property type="nucleotide sequence ID" value="NZ_QWET01000026.1"/>
</dbReference>
<accession>A0A399CUA7</accession>
<proteinExistence type="predicted"/>
<dbReference type="NCBIfam" id="NF045579">
    <property type="entry name" value="rhamnoside_JR"/>
    <property type="match status" value="1"/>
</dbReference>
<dbReference type="Gene3D" id="3.40.50.880">
    <property type="match status" value="1"/>
</dbReference>
<evidence type="ECO:0008006" key="3">
    <source>
        <dbReference type="Google" id="ProtNLM"/>
    </source>
</evidence>
<dbReference type="OrthoDB" id="9761519at2"/>
<dbReference type="InterPro" id="IPR008979">
    <property type="entry name" value="Galactose-bd-like_sf"/>
</dbReference>
<dbReference type="AlphaFoldDB" id="A0A399CUA7"/>
<comment type="caution">
    <text evidence="1">The sequence shown here is derived from an EMBL/GenBank/DDBJ whole genome shotgun (WGS) entry which is preliminary data.</text>
</comment>
<dbReference type="Pfam" id="PF17132">
    <property type="entry name" value="Glyco_hydro_106"/>
    <property type="match status" value="2"/>
</dbReference>